<name>A0A549T8F5_METSR</name>
<comment type="caution">
    <text evidence="3">The sequence shown here is derived from an EMBL/GenBank/DDBJ whole genome shotgun (WGS) entry which is preliminary data.</text>
</comment>
<protein>
    <recommendedName>
        <fullName evidence="1">chorismate mutase</fullName>
        <ecNumber evidence="1">5.4.99.5</ecNumber>
    </recommendedName>
</protein>
<dbReference type="PROSITE" id="PS51168">
    <property type="entry name" value="CHORISMATE_MUT_2"/>
    <property type="match status" value="1"/>
</dbReference>
<evidence type="ECO:0000256" key="1">
    <source>
        <dbReference type="ARBA" id="ARBA00012404"/>
    </source>
</evidence>
<dbReference type="GO" id="GO:0046417">
    <property type="term" value="P:chorismate metabolic process"/>
    <property type="evidence" value="ECO:0007669"/>
    <property type="project" value="InterPro"/>
</dbReference>
<dbReference type="EC" id="5.4.99.5" evidence="1"/>
<accession>A0A549T8F5</accession>
<sequence>MRDDSLPKIETETLADLRDEIDRIDREMHGLLMQRGEIIDRLIAVKGPNGASAFRPDREAKMMRALVSRHRGLLPVDTVEGIWRIIVSTFTYMQAEYSLHADDSGGDAAMRDSARFHFGFTVPYAAHHGAGAVVAAVAGSKGDLGMLRSAGAQEEGAWWARLVGENAPKIIARLPFVERPNHPAGLPVLIVAKPLAEAASQDIALYALTLPKWHPAAPAAIDALAGEILATAPHGGELSLLVAAPGHVKAAQFVEELARAGVGRVRAEPVGSHAARFELDIARSGVFAPRS</sequence>
<evidence type="ECO:0000313" key="3">
    <source>
        <dbReference type="EMBL" id="TRL38149.1"/>
    </source>
</evidence>
<organism evidence="3 4">
    <name type="scientific">Methylosinus sporium</name>
    <dbReference type="NCBI Taxonomy" id="428"/>
    <lineage>
        <taxon>Bacteria</taxon>
        <taxon>Pseudomonadati</taxon>
        <taxon>Pseudomonadota</taxon>
        <taxon>Alphaproteobacteria</taxon>
        <taxon>Hyphomicrobiales</taxon>
        <taxon>Methylocystaceae</taxon>
        <taxon>Methylosinus</taxon>
    </lineage>
</organism>
<dbReference type="Pfam" id="PF01817">
    <property type="entry name" value="CM_2"/>
    <property type="match status" value="1"/>
</dbReference>
<dbReference type="RefSeq" id="WP_142861478.1">
    <property type="nucleotide sequence ID" value="NZ_VJMF01000005.1"/>
</dbReference>
<reference evidence="3 4" key="1">
    <citation type="submission" date="2019-07" db="EMBL/GenBank/DDBJ databases">
        <title>Ln-dependent methylotrophs.</title>
        <authorList>
            <person name="Tani A."/>
        </authorList>
    </citation>
    <scope>NUCLEOTIDE SEQUENCE [LARGE SCALE GENOMIC DNA]</scope>
    <source>
        <strain evidence="3 4">SM89A</strain>
    </source>
</reference>
<evidence type="ECO:0000259" key="2">
    <source>
        <dbReference type="PROSITE" id="PS51168"/>
    </source>
</evidence>
<dbReference type="Proteomes" id="UP000316781">
    <property type="component" value="Unassembled WGS sequence"/>
</dbReference>
<dbReference type="Gene3D" id="1.20.59.10">
    <property type="entry name" value="Chorismate mutase"/>
    <property type="match status" value="1"/>
</dbReference>
<dbReference type="SMART" id="SM00830">
    <property type="entry name" value="CM_2"/>
    <property type="match status" value="1"/>
</dbReference>
<dbReference type="InterPro" id="IPR002701">
    <property type="entry name" value="CM_II_prokaryot"/>
</dbReference>
<dbReference type="InterPro" id="IPR036979">
    <property type="entry name" value="CM_dom_sf"/>
</dbReference>
<feature type="domain" description="Chorismate mutase" evidence="2">
    <location>
        <begin position="8"/>
        <end position="98"/>
    </location>
</feature>
<dbReference type="NCBIfam" id="NF004698">
    <property type="entry name" value="PRK06034.1-4"/>
    <property type="match status" value="1"/>
</dbReference>
<dbReference type="AlphaFoldDB" id="A0A549T8F5"/>
<dbReference type="EMBL" id="VJMF01000005">
    <property type="protein sequence ID" value="TRL38149.1"/>
    <property type="molecule type" value="Genomic_DNA"/>
</dbReference>
<dbReference type="SUPFAM" id="SSF48600">
    <property type="entry name" value="Chorismate mutase II"/>
    <property type="match status" value="1"/>
</dbReference>
<dbReference type="InterPro" id="IPR036263">
    <property type="entry name" value="Chorismate_II_sf"/>
</dbReference>
<dbReference type="GO" id="GO:0004106">
    <property type="term" value="F:chorismate mutase activity"/>
    <property type="evidence" value="ECO:0007669"/>
    <property type="project" value="UniProtKB-EC"/>
</dbReference>
<evidence type="ECO:0000313" key="4">
    <source>
        <dbReference type="Proteomes" id="UP000316781"/>
    </source>
</evidence>
<proteinExistence type="predicted"/>
<gene>
    <name evidence="3" type="ORF">FM996_01245</name>
</gene>